<dbReference type="EMBL" id="VSSQ01013207">
    <property type="protein sequence ID" value="MPM50978.1"/>
    <property type="molecule type" value="Genomic_DNA"/>
</dbReference>
<name>A0A645AE47_9ZZZZ</name>
<protein>
    <submittedName>
        <fullName evidence="1">Uncharacterized protein</fullName>
    </submittedName>
</protein>
<evidence type="ECO:0000313" key="1">
    <source>
        <dbReference type="EMBL" id="MPM50978.1"/>
    </source>
</evidence>
<reference evidence="1" key="1">
    <citation type="submission" date="2019-08" db="EMBL/GenBank/DDBJ databases">
        <authorList>
            <person name="Kucharzyk K."/>
            <person name="Murdoch R.W."/>
            <person name="Higgins S."/>
            <person name="Loffler F."/>
        </authorList>
    </citation>
    <scope>NUCLEOTIDE SEQUENCE</scope>
</reference>
<proteinExistence type="predicted"/>
<gene>
    <name evidence="1" type="ORF">SDC9_97724</name>
</gene>
<dbReference type="AlphaFoldDB" id="A0A645AE47"/>
<sequence>MLRFQGDVFLAVFCRFAIGAGVDAKHTEIAGMTGPHPVVGIASEISNAQRRIHHQPDIGINLINEKIILVSVEKRLDIGFLIVRADCSTLDPPRDPVNYFFTLHFSCFIRN</sequence>
<accession>A0A645AE47</accession>
<organism evidence="1">
    <name type="scientific">bioreactor metagenome</name>
    <dbReference type="NCBI Taxonomy" id="1076179"/>
    <lineage>
        <taxon>unclassified sequences</taxon>
        <taxon>metagenomes</taxon>
        <taxon>ecological metagenomes</taxon>
    </lineage>
</organism>
<comment type="caution">
    <text evidence="1">The sequence shown here is derived from an EMBL/GenBank/DDBJ whole genome shotgun (WGS) entry which is preliminary data.</text>
</comment>